<reference evidence="11 12" key="1">
    <citation type="submission" date="2019-03" db="EMBL/GenBank/DDBJ databases">
        <title>Rhodosporidium diobovatum UCD-FST 08-225 genome sequencing, assembly, and annotation.</title>
        <authorList>
            <person name="Fakankun I.U."/>
            <person name="Fristensky B."/>
            <person name="Levin D.B."/>
        </authorList>
    </citation>
    <scope>NUCLEOTIDE SEQUENCE [LARGE SCALE GENOMIC DNA]</scope>
    <source>
        <strain evidence="11 12">UCD-FST 08-225</strain>
    </source>
</reference>
<evidence type="ECO:0000259" key="10">
    <source>
        <dbReference type="PROSITE" id="PS50166"/>
    </source>
</evidence>
<gene>
    <name evidence="11" type="ORF">DMC30DRAFT_367132</name>
</gene>
<comment type="caution">
    <text evidence="11">The sequence shown here is derived from an EMBL/GenBank/DDBJ whole genome shotgun (WGS) entry which is preliminary data.</text>
</comment>
<keyword evidence="5" id="KW-0677">Repeat</keyword>
<evidence type="ECO:0000256" key="6">
    <source>
        <dbReference type="ARBA" id="ARBA00022927"/>
    </source>
</evidence>
<dbReference type="Proteomes" id="UP000311382">
    <property type="component" value="Unassembled WGS sequence"/>
</dbReference>
<dbReference type="InterPro" id="IPR011989">
    <property type="entry name" value="ARM-like"/>
</dbReference>
<keyword evidence="12" id="KW-1185">Reference proteome</keyword>
<dbReference type="GO" id="GO:0005737">
    <property type="term" value="C:cytoplasm"/>
    <property type="evidence" value="ECO:0007669"/>
    <property type="project" value="UniProtKB-SubCell"/>
</dbReference>
<dbReference type="GO" id="GO:0031267">
    <property type="term" value="F:small GTPase binding"/>
    <property type="evidence" value="ECO:0007669"/>
    <property type="project" value="InterPro"/>
</dbReference>
<dbReference type="InterPro" id="IPR040122">
    <property type="entry name" value="Importin_beta"/>
</dbReference>
<comment type="similarity">
    <text evidence="2">Belongs to the importin beta family. Importin beta-1 subfamily.</text>
</comment>
<dbReference type="Pfam" id="PF03810">
    <property type="entry name" value="IBN_N"/>
    <property type="match status" value="1"/>
</dbReference>
<feature type="repeat" description="HEAT" evidence="9">
    <location>
        <begin position="409"/>
        <end position="442"/>
    </location>
</feature>
<organism evidence="11 12">
    <name type="scientific">Rhodotorula diobovata</name>
    <dbReference type="NCBI Taxonomy" id="5288"/>
    <lineage>
        <taxon>Eukaryota</taxon>
        <taxon>Fungi</taxon>
        <taxon>Dikarya</taxon>
        <taxon>Basidiomycota</taxon>
        <taxon>Pucciniomycotina</taxon>
        <taxon>Microbotryomycetes</taxon>
        <taxon>Sporidiobolales</taxon>
        <taxon>Sporidiobolaceae</taxon>
        <taxon>Rhodotorula</taxon>
    </lineage>
</organism>
<feature type="domain" description="Importin N-terminal" evidence="10">
    <location>
        <begin position="21"/>
        <end position="101"/>
    </location>
</feature>
<dbReference type="InterPro" id="IPR021133">
    <property type="entry name" value="HEAT_type_2"/>
</dbReference>
<evidence type="ECO:0000256" key="7">
    <source>
        <dbReference type="ARBA" id="ARBA00079884"/>
    </source>
</evidence>
<keyword evidence="6" id="KW-0653">Protein transport</keyword>
<keyword evidence="3" id="KW-0813">Transport</keyword>
<dbReference type="EMBL" id="SOZI01000110">
    <property type="protein sequence ID" value="TNY19046.1"/>
    <property type="molecule type" value="Genomic_DNA"/>
</dbReference>
<evidence type="ECO:0000256" key="1">
    <source>
        <dbReference type="ARBA" id="ARBA00004496"/>
    </source>
</evidence>
<dbReference type="PROSITE" id="PS50166">
    <property type="entry name" value="IMPORTIN_B_NT"/>
    <property type="match status" value="1"/>
</dbReference>
<dbReference type="STRING" id="5288.A0A5C5FS23"/>
<proteinExistence type="inferred from homology"/>
<comment type="subcellular location">
    <subcellularLocation>
        <location evidence="1">Cytoplasm</location>
    </subcellularLocation>
</comment>
<dbReference type="InterPro" id="IPR001494">
    <property type="entry name" value="Importin-beta_N"/>
</dbReference>
<evidence type="ECO:0000256" key="3">
    <source>
        <dbReference type="ARBA" id="ARBA00022448"/>
    </source>
</evidence>
<evidence type="ECO:0000256" key="8">
    <source>
        <dbReference type="ARBA" id="ARBA00083566"/>
    </source>
</evidence>
<sequence>MDANSVLASTLSPNQQERDAATEQLTQFLSSNPAAYLANLSQTLASDQAPSHIRNAAGLAIKNALSAREAARQDEYAARWKNLDPQTRERVKHDALATLAATDRGARNVSGQVVAAVAAVELPAGMWPGLVGQLLQLASPSDNSNLRQATLQTIGYICEAIKPDILAAQSNEILTAVVQGVRKEEPSPDVQLAAINALYNSLEFVRENFSREGERNYIMQVVCEATQSPSSDVQVSAFACLVRIMHLYYDYMKFYMERALFGLTVLGMKHADENVALQAVEFWSTVCDEEIELALEAEEAAEYGEAPERDSSHFARVALPEVLPVLLQLLTKQDEDATDDEWNVSMAAGTCLALLAQCVGDGIVAPIIPFVEGHIKSSDWRHREAAVMAFGSILDGPEEKILAPLVTQALPTLIEMMADPSPHVRDTTAWTLGRVSDVLVKTIDLDAHLAPMVGALVSGLDQSSRIVSNCCWSIMNLAEQLGDAGAESCPLSPFYDGIVSALLRLAETATNESNSRTSAYEALSTLATHAPTDCLPAVSKLVIAVLDRSEALLNMQGQLVGADDRNNYNEMQVNICSVLTSIIRRLGREIQPLADRIMQLLLRLISTAGKQSPILEDAFLAVGAVTSALDSDFHAYLPAFLPFLSQALGAYDEYQLCSIAVGLIGDVCRALGDASLPYCQGFMEGLLAALQSNVLHRSVKPPILSCFGDIALAVGPAFEPFLHTSMTVLKQAGVMRADPNNYDLVDYVNTLREGILEAYMGIVGGLKTGGKADLLLPYIADVFTFLHLTLTDQDRSETILRSAIGLLGDLAEAFPNGQLKEPLNSPWVGELLKAGRTKLGGAETKKVAKWAREASPCRALAIPAPVPSLTFSSLSPCCPTQMVRRATQ</sequence>
<dbReference type="SMART" id="SM00913">
    <property type="entry name" value="IBN_N"/>
    <property type="match status" value="1"/>
</dbReference>
<dbReference type="PROSITE" id="PS50077">
    <property type="entry name" value="HEAT_REPEAT"/>
    <property type="match status" value="1"/>
</dbReference>
<dbReference type="OrthoDB" id="10263328at2759"/>
<evidence type="ECO:0000313" key="11">
    <source>
        <dbReference type="EMBL" id="TNY19046.1"/>
    </source>
</evidence>
<dbReference type="Gene3D" id="1.25.10.10">
    <property type="entry name" value="Leucine-rich Repeat Variant"/>
    <property type="match status" value="1"/>
</dbReference>
<accession>A0A5C5FS23</accession>
<keyword evidence="4" id="KW-0963">Cytoplasm</keyword>
<evidence type="ECO:0000256" key="2">
    <source>
        <dbReference type="ARBA" id="ARBA00010907"/>
    </source>
</evidence>
<name>A0A5C5FS23_9BASI</name>
<dbReference type="InterPro" id="IPR058584">
    <property type="entry name" value="IMB1_TNPO1-like_TPR"/>
</dbReference>
<dbReference type="GO" id="GO:0006606">
    <property type="term" value="P:protein import into nucleus"/>
    <property type="evidence" value="ECO:0007669"/>
    <property type="project" value="InterPro"/>
</dbReference>
<evidence type="ECO:0000256" key="9">
    <source>
        <dbReference type="PROSITE-ProRule" id="PRU00103"/>
    </source>
</evidence>
<dbReference type="FunFam" id="1.25.10.10:FF:000027">
    <property type="entry name" value="Importin subunit beta-1"/>
    <property type="match status" value="1"/>
</dbReference>
<dbReference type="InterPro" id="IPR016024">
    <property type="entry name" value="ARM-type_fold"/>
</dbReference>
<dbReference type="AlphaFoldDB" id="A0A5C5FS23"/>
<evidence type="ECO:0000256" key="5">
    <source>
        <dbReference type="ARBA" id="ARBA00022737"/>
    </source>
</evidence>
<dbReference type="PANTHER" id="PTHR10527">
    <property type="entry name" value="IMPORTIN BETA"/>
    <property type="match status" value="1"/>
</dbReference>
<evidence type="ECO:0000256" key="4">
    <source>
        <dbReference type="ARBA" id="ARBA00022490"/>
    </source>
</evidence>
<dbReference type="SUPFAM" id="SSF48371">
    <property type="entry name" value="ARM repeat"/>
    <property type="match status" value="1"/>
</dbReference>
<evidence type="ECO:0000313" key="12">
    <source>
        <dbReference type="Proteomes" id="UP000311382"/>
    </source>
</evidence>
<protein>
    <recommendedName>
        <fullName evidence="7">Importin-95</fullName>
    </recommendedName>
    <alternativeName>
        <fullName evidence="8">Karyopherin-95</fullName>
    </alternativeName>
</protein>
<dbReference type="Pfam" id="PF13513">
    <property type="entry name" value="HEAT_EZ"/>
    <property type="match status" value="1"/>
</dbReference>
<dbReference type="Pfam" id="PF25574">
    <property type="entry name" value="TPR_IMB1"/>
    <property type="match status" value="1"/>
</dbReference>